<keyword evidence="3" id="KW-1185">Reference proteome</keyword>
<dbReference type="Proteomes" id="UP000535838">
    <property type="component" value="Unassembled WGS sequence"/>
</dbReference>
<protein>
    <submittedName>
        <fullName evidence="2">Uncharacterized protein</fullName>
    </submittedName>
</protein>
<organism evidence="2 3">
    <name type="scientific">Cohnella thailandensis</name>
    <dbReference type="NCBI Taxonomy" id="557557"/>
    <lineage>
        <taxon>Bacteria</taxon>
        <taxon>Bacillati</taxon>
        <taxon>Bacillota</taxon>
        <taxon>Bacilli</taxon>
        <taxon>Bacillales</taxon>
        <taxon>Paenibacillaceae</taxon>
        <taxon>Cohnella</taxon>
    </lineage>
</organism>
<dbReference type="Gene3D" id="2.60.120.380">
    <property type="match status" value="1"/>
</dbReference>
<comment type="caution">
    <text evidence="2">The sequence shown here is derived from an EMBL/GenBank/DDBJ whole genome shotgun (WGS) entry which is preliminary data.</text>
</comment>
<name>A0A841SVP1_9BACL</name>
<keyword evidence="1" id="KW-0732">Signal</keyword>
<reference evidence="2 3" key="1">
    <citation type="submission" date="2020-08" db="EMBL/GenBank/DDBJ databases">
        <title>Cohnella phylogeny.</title>
        <authorList>
            <person name="Dunlap C."/>
        </authorList>
    </citation>
    <scope>NUCLEOTIDE SEQUENCE [LARGE SCALE GENOMIC DNA]</scope>
    <source>
        <strain evidence="2 3">DSM 25241</strain>
    </source>
</reference>
<evidence type="ECO:0000313" key="2">
    <source>
        <dbReference type="EMBL" id="MBB6633687.1"/>
    </source>
</evidence>
<evidence type="ECO:0000313" key="3">
    <source>
        <dbReference type="Proteomes" id="UP000535838"/>
    </source>
</evidence>
<accession>A0A841SVP1</accession>
<dbReference type="AlphaFoldDB" id="A0A841SVP1"/>
<proteinExistence type="predicted"/>
<gene>
    <name evidence="2" type="ORF">H7B67_06165</name>
</gene>
<feature type="chain" id="PRO_5032665887" evidence="1">
    <location>
        <begin position="30"/>
        <end position="131"/>
    </location>
</feature>
<evidence type="ECO:0000256" key="1">
    <source>
        <dbReference type="SAM" id="SignalP"/>
    </source>
</evidence>
<dbReference type="RefSeq" id="WP_185118913.1">
    <property type="nucleotide sequence ID" value="NZ_JACJVQ010000005.1"/>
</dbReference>
<feature type="signal peptide" evidence="1">
    <location>
        <begin position="1"/>
        <end position="29"/>
    </location>
</feature>
<dbReference type="EMBL" id="JACJVQ010000005">
    <property type="protein sequence ID" value="MBB6633687.1"/>
    <property type="molecule type" value="Genomic_DNA"/>
</dbReference>
<sequence>MMKRKTGRFARVALPVLAMALAFSATATAAGETEPNDSLAAASATSLGEYNWGVVSGSDVNDYWKLTDASYGTHTLYGNSGTAMEVRNSSGSLLAYKPAGTTSVSFFGGGTLYVVASFYSSTAYNYSFSVN</sequence>